<evidence type="ECO:0000256" key="2">
    <source>
        <dbReference type="ARBA" id="ARBA00022801"/>
    </source>
</evidence>
<dbReference type="SUPFAM" id="SSF53649">
    <property type="entry name" value="Alkaline phosphatase-like"/>
    <property type="match status" value="1"/>
</dbReference>
<gene>
    <name evidence="4" type="ORF">CFK38_10610</name>
</gene>
<sequence length="474" mass="51822">MSRPNILLIHCHDLGRHLGCYGVDSVVSPHLDALAAQGVRATNMFAAAPQCSPSRAALFTGRWPHANGVMGLTHRSFAWDLHPEEKHLAQLLRAGGYRSELIGVHHESRAASDEVIAERLGFDRVRTGGLAEVVAERGVEALHRFARSDEPFYLQVGFQEPHRLPGHRDEKGVMGFLGDHLSPDTSRGVHVPGYLADDDTARAELAELQGAIRAMDAAVGSVLRALDDLDLAEDTITIFTTDHGLALPRAKCSLYDPGLEIAFIARWPAGGWSGGSSITGALSNIDVAPTLLEAVGPPAGPGRTMHGESFAAALAGEQPTIGREHVFAEMTYHDYYDPRRCVRTDELKLIANFSSAPGYMDPSQSWRRRCTPREPSYAHEDYHPSLELYDLRNDPWEQHDLAEDPSHADLLAELSEQLFAWMQQTGDPLLHGPVGNPLASHTRTLLQAPRQDGERFGSRPTVVADGPVREILDG</sequence>
<dbReference type="CDD" id="cd16027">
    <property type="entry name" value="SGSH"/>
    <property type="match status" value="1"/>
</dbReference>
<evidence type="ECO:0000313" key="4">
    <source>
        <dbReference type="EMBL" id="ATG51917.1"/>
    </source>
</evidence>
<dbReference type="OrthoDB" id="9777306at2"/>
<reference evidence="5" key="1">
    <citation type="submission" date="2017-09" db="EMBL/GenBank/DDBJ databases">
        <title>Brachybacterium sp. VM2412.</title>
        <authorList>
            <person name="Tak E.J."/>
            <person name="Bae J.-W."/>
        </authorList>
    </citation>
    <scope>NUCLEOTIDE SEQUENCE [LARGE SCALE GENOMIC DNA]</scope>
    <source>
        <strain evidence="5">VM2412</strain>
    </source>
</reference>
<dbReference type="InterPro" id="IPR050738">
    <property type="entry name" value="Sulfatase"/>
</dbReference>
<proteinExistence type="inferred from homology"/>
<comment type="similarity">
    <text evidence="1">Belongs to the sulfatase family.</text>
</comment>
<protein>
    <submittedName>
        <fullName evidence="4">Sulfatase</fullName>
    </submittedName>
</protein>
<keyword evidence="5" id="KW-1185">Reference proteome</keyword>
<dbReference type="RefSeq" id="WP_096803035.1">
    <property type="nucleotide sequence ID" value="NZ_CP023563.1"/>
</dbReference>
<dbReference type="AlphaFoldDB" id="A0A291GP28"/>
<dbReference type="GO" id="GO:0004065">
    <property type="term" value="F:arylsulfatase activity"/>
    <property type="evidence" value="ECO:0007669"/>
    <property type="project" value="TreeGrafter"/>
</dbReference>
<evidence type="ECO:0000259" key="3">
    <source>
        <dbReference type="Pfam" id="PF00884"/>
    </source>
</evidence>
<dbReference type="KEGG" id="brz:CFK38_10610"/>
<dbReference type="PANTHER" id="PTHR42693:SF53">
    <property type="entry name" value="ENDO-4-O-SULFATASE"/>
    <property type="match status" value="1"/>
</dbReference>
<accession>A0A291GP28</accession>
<feature type="domain" description="Sulfatase N-terminal" evidence="3">
    <location>
        <begin position="4"/>
        <end position="296"/>
    </location>
</feature>
<dbReference type="Pfam" id="PF00884">
    <property type="entry name" value="Sulfatase"/>
    <property type="match status" value="1"/>
</dbReference>
<dbReference type="Proteomes" id="UP000218165">
    <property type="component" value="Chromosome"/>
</dbReference>
<dbReference type="InterPro" id="IPR000917">
    <property type="entry name" value="Sulfatase_N"/>
</dbReference>
<name>A0A291GP28_9MICO</name>
<dbReference type="EMBL" id="CP023563">
    <property type="protein sequence ID" value="ATG51917.1"/>
    <property type="molecule type" value="Genomic_DNA"/>
</dbReference>
<dbReference type="InterPro" id="IPR017850">
    <property type="entry name" value="Alkaline_phosphatase_core_sf"/>
</dbReference>
<keyword evidence="2" id="KW-0378">Hydrolase</keyword>
<evidence type="ECO:0000313" key="5">
    <source>
        <dbReference type="Proteomes" id="UP000218165"/>
    </source>
</evidence>
<organism evidence="4 5">
    <name type="scientific">Brachybacterium vulturis</name>
    <dbReference type="NCBI Taxonomy" id="2017484"/>
    <lineage>
        <taxon>Bacteria</taxon>
        <taxon>Bacillati</taxon>
        <taxon>Actinomycetota</taxon>
        <taxon>Actinomycetes</taxon>
        <taxon>Micrococcales</taxon>
        <taxon>Dermabacteraceae</taxon>
        <taxon>Brachybacterium</taxon>
    </lineage>
</organism>
<evidence type="ECO:0000256" key="1">
    <source>
        <dbReference type="ARBA" id="ARBA00008779"/>
    </source>
</evidence>
<dbReference type="PANTHER" id="PTHR42693">
    <property type="entry name" value="ARYLSULFATASE FAMILY MEMBER"/>
    <property type="match status" value="1"/>
</dbReference>
<dbReference type="Gene3D" id="3.40.720.10">
    <property type="entry name" value="Alkaline Phosphatase, subunit A"/>
    <property type="match status" value="1"/>
</dbReference>